<proteinExistence type="predicted"/>
<reference evidence="2" key="1">
    <citation type="submission" date="2021-06" db="EMBL/GenBank/DDBJ databases">
        <authorList>
            <person name="Kallberg Y."/>
            <person name="Tangrot J."/>
            <person name="Rosling A."/>
        </authorList>
    </citation>
    <scope>NUCLEOTIDE SEQUENCE</scope>
    <source>
        <strain evidence="2">IA702</strain>
    </source>
</reference>
<evidence type="ECO:0000256" key="1">
    <source>
        <dbReference type="SAM" id="MobiDB-lite"/>
    </source>
</evidence>
<evidence type="ECO:0000313" key="2">
    <source>
        <dbReference type="EMBL" id="CAG8459742.1"/>
    </source>
</evidence>
<dbReference type="EMBL" id="CAJVPJ010000026">
    <property type="protein sequence ID" value="CAG8459742.1"/>
    <property type="molecule type" value="Genomic_DNA"/>
</dbReference>
<accession>A0A9N8YXX5</accession>
<dbReference type="AlphaFoldDB" id="A0A9N8YXX5"/>
<gene>
    <name evidence="2" type="ORF">POCULU_LOCUS495</name>
</gene>
<dbReference type="OrthoDB" id="2370938at2759"/>
<organism evidence="2 3">
    <name type="scientific">Paraglomus occultum</name>
    <dbReference type="NCBI Taxonomy" id="144539"/>
    <lineage>
        <taxon>Eukaryota</taxon>
        <taxon>Fungi</taxon>
        <taxon>Fungi incertae sedis</taxon>
        <taxon>Mucoromycota</taxon>
        <taxon>Glomeromycotina</taxon>
        <taxon>Glomeromycetes</taxon>
        <taxon>Paraglomerales</taxon>
        <taxon>Paraglomeraceae</taxon>
        <taxon>Paraglomus</taxon>
    </lineage>
</organism>
<keyword evidence="3" id="KW-1185">Reference proteome</keyword>
<sequence>MSSGEQYLGYEILRSYFEKRDTWSFREFLVLNRDDIITIPPDCGEWFGLEAAWKTRYLSAIKDLIPDNYEALKKKLNDECSDKKLMMYWEDILCVKKELLVKTIHKRGTLNILSETGRYYSKKLAFDIEGESISITPTGSSSSGRMQDTEKEYKSVSRLTKRFLDNAETSSSKRLTKETHEQDSESSDGLYPNSVDPDSEGQDDGYMTPTPCSIEDPFAEGEEVIITDVSSHIPSSSSEFDMHINDVNISARFRKYVDGAVSLAKTKGLYVEMNTHEILSLSSILVLIPNSYPAKMVEYFGLDLLEAIHRECMPRLSLQLDIEIENVYRRVVKTCLNDSREKGIKLLSTNIAQKDELIDNFGFLILDLIRTLPYEKIRNEPSELTLITNYLDRIMKSAFHMPDKHIVRWPNTALTESKVRKFDGSRTKQPDFVISVNYQSRATNVVFVGEVTGPADQHNVYKNCLDLVRIGVFMKDCVDAAISREAGIKILGFQCIAYKIDFYVLDLRAQGLYTMSHIAQISSSNRPSKDQH</sequence>
<name>A0A9N8YXX5_9GLOM</name>
<comment type="caution">
    <text evidence="2">The sequence shown here is derived from an EMBL/GenBank/DDBJ whole genome shotgun (WGS) entry which is preliminary data.</text>
</comment>
<feature type="region of interest" description="Disordered" evidence="1">
    <location>
        <begin position="167"/>
        <end position="212"/>
    </location>
</feature>
<dbReference type="Proteomes" id="UP000789572">
    <property type="component" value="Unassembled WGS sequence"/>
</dbReference>
<protein>
    <submittedName>
        <fullName evidence="2">7649_t:CDS:1</fullName>
    </submittedName>
</protein>
<evidence type="ECO:0000313" key="3">
    <source>
        <dbReference type="Proteomes" id="UP000789572"/>
    </source>
</evidence>